<dbReference type="InterPro" id="IPR025345">
    <property type="entry name" value="DUF4249"/>
</dbReference>
<accession>A0A444WAP9</accession>
<dbReference type="Pfam" id="PF14054">
    <property type="entry name" value="DUF4249"/>
    <property type="match status" value="1"/>
</dbReference>
<dbReference type="RefSeq" id="WP_129751114.1">
    <property type="nucleotide sequence ID" value="NZ_JUIW01000006.1"/>
</dbReference>
<organism evidence="1 2">
    <name type="scientific">Flavobacterium beibuense</name>
    <dbReference type="NCBI Taxonomy" id="657326"/>
    <lineage>
        <taxon>Bacteria</taxon>
        <taxon>Pseudomonadati</taxon>
        <taxon>Bacteroidota</taxon>
        <taxon>Flavobacteriia</taxon>
        <taxon>Flavobacteriales</taxon>
        <taxon>Flavobacteriaceae</taxon>
        <taxon>Flavobacterium</taxon>
    </lineage>
</organism>
<name>A0A444WAP9_9FLAO</name>
<reference evidence="1 2" key="1">
    <citation type="submission" date="2014-12" db="EMBL/GenBank/DDBJ databases">
        <title>Genome sequence of Flavobacterium beibuense RSKm HC5.</title>
        <authorList>
            <person name="Kim J.F."/>
            <person name="Song J.Y."/>
            <person name="Kwak M.-J."/>
            <person name="Lee S.-W."/>
        </authorList>
    </citation>
    <scope>NUCLEOTIDE SEQUENCE [LARGE SCALE GENOMIC DNA]</scope>
    <source>
        <strain evidence="1 2">RSKm HC5</strain>
    </source>
</reference>
<comment type="caution">
    <text evidence="1">The sequence shown here is derived from an EMBL/GenBank/DDBJ whole genome shotgun (WGS) entry which is preliminary data.</text>
</comment>
<dbReference type="EMBL" id="JUIW01000006">
    <property type="protein sequence ID" value="RYJ42888.1"/>
    <property type="molecule type" value="Genomic_DNA"/>
</dbReference>
<dbReference type="AlphaFoldDB" id="A0A444WAP9"/>
<dbReference type="OrthoDB" id="1430047at2"/>
<dbReference type="PROSITE" id="PS51257">
    <property type="entry name" value="PROKAR_LIPOPROTEIN"/>
    <property type="match status" value="1"/>
</dbReference>
<keyword evidence="1" id="KW-0449">Lipoprotein</keyword>
<protein>
    <submittedName>
        <fullName evidence="1">Putative lipoprotein</fullName>
    </submittedName>
</protein>
<dbReference type="Proteomes" id="UP000289775">
    <property type="component" value="Unassembled WGS sequence"/>
</dbReference>
<evidence type="ECO:0000313" key="2">
    <source>
        <dbReference type="Proteomes" id="UP000289775"/>
    </source>
</evidence>
<keyword evidence="2" id="KW-1185">Reference proteome</keyword>
<proteinExistence type="predicted"/>
<evidence type="ECO:0000313" key="1">
    <source>
        <dbReference type="EMBL" id="RYJ42888.1"/>
    </source>
</evidence>
<gene>
    <name evidence="1" type="ORF">NU09_1987</name>
</gene>
<sequence length="274" mass="30558">MKNIKYILAIVTIALFTSCEEVVDVDLETAPPRLVVDASLDWVKGTDGSEQTIRLTTTAGYYEPEVPVVSGATVFVTNSIGTIFDFVENPGTGLYNCINFEPVIGETYVLTVVSGGQTFKATETLYACPDITEVVQNNEGGFFGDEIEVRYFFQDNGEEDNWYLGRFDAPVIPYPDYDAMEDRFNQGNEMFNFFSDEDLEPGQVVNISLHSSSERYYNYMRQLIEIAEGGAGSGPFQVPPSTVRGNLVNQNDINNYALGYFRVTQAVKIDYTVQ</sequence>